<organism evidence="1 2">
    <name type="scientific">Platanthera guangdongensis</name>
    <dbReference type="NCBI Taxonomy" id="2320717"/>
    <lineage>
        <taxon>Eukaryota</taxon>
        <taxon>Viridiplantae</taxon>
        <taxon>Streptophyta</taxon>
        <taxon>Embryophyta</taxon>
        <taxon>Tracheophyta</taxon>
        <taxon>Spermatophyta</taxon>
        <taxon>Magnoliopsida</taxon>
        <taxon>Liliopsida</taxon>
        <taxon>Asparagales</taxon>
        <taxon>Orchidaceae</taxon>
        <taxon>Orchidoideae</taxon>
        <taxon>Orchideae</taxon>
        <taxon>Orchidinae</taxon>
        <taxon>Platanthera</taxon>
    </lineage>
</organism>
<dbReference type="Pfam" id="PF06108">
    <property type="entry name" value="DUF952"/>
    <property type="match status" value="1"/>
</dbReference>
<accession>A0ABR2N1G0</accession>
<dbReference type="Gene3D" id="3.20.170.20">
    <property type="entry name" value="Protein of unknown function DUF952"/>
    <property type="match status" value="1"/>
</dbReference>
<evidence type="ECO:0008006" key="3">
    <source>
        <dbReference type="Google" id="ProtNLM"/>
    </source>
</evidence>
<dbReference type="Proteomes" id="UP001412067">
    <property type="component" value="Unassembled WGS sequence"/>
</dbReference>
<keyword evidence="2" id="KW-1185">Reference proteome</keyword>
<evidence type="ECO:0000313" key="2">
    <source>
        <dbReference type="Proteomes" id="UP001412067"/>
    </source>
</evidence>
<dbReference type="PANTHER" id="PTHR34129:SF1">
    <property type="entry name" value="DUF952 DOMAIN-CONTAINING PROTEIN"/>
    <property type="match status" value="1"/>
</dbReference>
<dbReference type="EMBL" id="JBBWWR010000002">
    <property type="protein sequence ID" value="KAK8970319.1"/>
    <property type="molecule type" value="Genomic_DNA"/>
</dbReference>
<protein>
    <recommendedName>
        <fullName evidence="3">DUF952 domain-containing protein</fullName>
    </recommendedName>
</protein>
<evidence type="ECO:0000313" key="1">
    <source>
        <dbReference type="EMBL" id="KAK8970319.1"/>
    </source>
</evidence>
<gene>
    <name evidence="1" type="ORF">KSP40_PGU003113</name>
</gene>
<name>A0ABR2N1G0_9ASPA</name>
<reference evidence="1 2" key="1">
    <citation type="journal article" date="2022" name="Nat. Plants">
        <title>Genomes of leafy and leafless Platanthera orchids illuminate the evolution of mycoheterotrophy.</title>
        <authorList>
            <person name="Li M.H."/>
            <person name="Liu K.W."/>
            <person name="Li Z."/>
            <person name="Lu H.C."/>
            <person name="Ye Q.L."/>
            <person name="Zhang D."/>
            <person name="Wang J.Y."/>
            <person name="Li Y.F."/>
            <person name="Zhong Z.M."/>
            <person name="Liu X."/>
            <person name="Yu X."/>
            <person name="Liu D.K."/>
            <person name="Tu X.D."/>
            <person name="Liu B."/>
            <person name="Hao Y."/>
            <person name="Liao X.Y."/>
            <person name="Jiang Y.T."/>
            <person name="Sun W.H."/>
            <person name="Chen J."/>
            <person name="Chen Y.Q."/>
            <person name="Ai Y."/>
            <person name="Zhai J.W."/>
            <person name="Wu S.S."/>
            <person name="Zhou Z."/>
            <person name="Hsiao Y.Y."/>
            <person name="Wu W.L."/>
            <person name="Chen Y.Y."/>
            <person name="Lin Y.F."/>
            <person name="Hsu J.L."/>
            <person name="Li C.Y."/>
            <person name="Wang Z.W."/>
            <person name="Zhao X."/>
            <person name="Zhong W.Y."/>
            <person name="Ma X.K."/>
            <person name="Ma L."/>
            <person name="Huang J."/>
            <person name="Chen G.Z."/>
            <person name="Huang M.Z."/>
            <person name="Huang L."/>
            <person name="Peng D.H."/>
            <person name="Luo Y.B."/>
            <person name="Zou S.Q."/>
            <person name="Chen S.P."/>
            <person name="Lan S."/>
            <person name="Tsai W.C."/>
            <person name="Van de Peer Y."/>
            <person name="Liu Z.J."/>
        </authorList>
    </citation>
    <scope>NUCLEOTIDE SEQUENCE [LARGE SCALE GENOMIC DNA]</scope>
    <source>
        <strain evidence="1">Lor288</strain>
    </source>
</reference>
<proteinExistence type="predicted"/>
<sequence length="139" mass="15325">MAGGEMAGNGMAGGEETAQKEQFVYRVSTQKEWYELQRTGATLGGDIDRSTGCIHLSSLHQVKWVLGNFFHGRLDLFLLQVDASKIGEGLVYETVETKSFPHFYGPDHSFIPLSLDCVSKAEKLEVIDGEFTCSMLTGE</sequence>
<comment type="caution">
    <text evidence="1">The sequence shown here is derived from an EMBL/GenBank/DDBJ whole genome shotgun (WGS) entry which is preliminary data.</text>
</comment>
<dbReference type="SUPFAM" id="SSF56399">
    <property type="entry name" value="ADP-ribosylation"/>
    <property type="match status" value="1"/>
</dbReference>
<dbReference type="InterPro" id="IPR009297">
    <property type="entry name" value="DUF952"/>
</dbReference>
<dbReference type="PANTHER" id="PTHR34129">
    <property type="entry name" value="BLR1139 PROTEIN"/>
    <property type="match status" value="1"/>
</dbReference>